<keyword evidence="7" id="KW-1185">Reference proteome</keyword>
<evidence type="ECO:0000256" key="4">
    <source>
        <dbReference type="ARBA" id="ARBA00023239"/>
    </source>
</evidence>
<dbReference type="OrthoDB" id="428768at2759"/>
<dbReference type="PANTHER" id="PTHR33337:SF8">
    <property type="entry name" value="CENP-V_GFA DOMAIN-CONTAINING PROTEIN"/>
    <property type="match status" value="1"/>
</dbReference>
<protein>
    <submittedName>
        <fullName evidence="6">Mss4-like protein</fullName>
    </submittedName>
</protein>
<keyword evidence="4" id="KW-0456">Lyase</keyword>
<dbReference type="STRING" id="4999.A0A1Y1UDW5"/>
<dbReference type="SUPFAM" id="SSF51316">
    <property type="entry name" value="Mss4-like"/>
    <property type="match status" value="1"/>
</dbReference>
<keyword evidence="3" id="KW-0862">Zinc</keyword>
<gene>
    <name evidence="6" type="ORF">BD324DRAFT_627906</name>
</gene>
<feature type="domain" description="CENP-V/GFA" evidence="5">
    <location>
        <begin position="42"/>
        <end position="161"/>
    </location>
</feature>
<dbReference type="InterPro" id="IPR006913">
    <property type="entry name" value="CENP-V/GFA"/>
</dbReference>
<accession>A0A1Y1UDW5</accession>
<keyword evidence="2" id="KW-0479">Metal-binding</keyword>
<evidence type="ECO:0000313" key="6">
    <source>
        <dbReference type="EMBL" id="ORX36212.1"/>
    </source>
</evidence>
<evidence type="ECO:0000256" key="2">
    <source>
        <dbReference type="ARBA" id="ARBA00022723"/>
    </source>
</evidence>
<dbReference type="RefSeq" id="XP_021870313.1">
    <property type="nucleotide sequence ID" value="XM_022016060.1"/>
</dbReference>
<organism evidence="6 7">
    <name type="scientific">Kockovaella imperatae</name>
    <dbReference type="NCBI Taxonomy" id="4999"/>
    <lineage>
        <taxon>Eukaryota</taxon>
        <taxon>Fungi</taxon>
        <taxon>Dikarya</taxon>
        <taxon>Basidiomycota</taxon>
        <taxon>Agaricomycotina</taxon>
        <taxon>Tremellomycetes</taxon>
        <taxon>Tremellales</taxon>
        <taxon>Cuniculitremaceae</taxon>
        <taxon>Kockovaella</taxon>
    </lineage>
</organism>
<dbReference type="Pfam" id="PF04828">
    <property type="entry name" value="GFA"/>
    <property type="match status" value="1"/>
</dbReference>
<dbReference type="AlphaFoldDB" id="A0A1Y1UDW5"/>
<evidence type="ECO:0000256" key="1">
    <source>
        <dbReference type="ARBA" id="ARBA00005495"/>
    </source>
</evidence>
<evidence type="ECO:0000256" key="3">
    <source>
        <dbReference type="ARBA" id="ARBA00022833"/>
    </source>
</evidence>
<name>A0A1Y1UDW5_9TREE</name>
<dbReference type="Proteomes" id="UP000193218">
    <property type="component" value="Unassembled WGS sequence"/>
</dbReference>
<dbReference type="EMBL" id="NBSH01000008">
    <property type="protein sequence ID" value="ORX36212.1"/>
    <property type="molecule type" value="Genomic_DNA"/>
</dbReference>
<proteinExistence type="inferred from homology"/>
<dbReference type="GeneID" id="33557869"/>
<dbReference type="InterPro" id="IPR011057">
    <property type="entry name" value="Mss4-like_sf"/>
</dbReference>
<sequence length="189" mass="20773">MYTLPGISLDPCADMTSVQPKAGTELPLSGLTRDGWSNADEATATCSCGAIQMVLPIKAPGLVNTFVCHCSDCRNWSASVFATNLTTLDSHTRFVRGEDHLVLFSQSETISKHRRMTNAFCKLCGTLMYRQGAVGPGTRFMRGGPIDDHELHNTILKPQWEIFTEHRASWIPAVPGARQEIGMGDFDKQ</sequence>
<dbReference type="Gene3D" id="3.90.1590.10">
    <property type="entry name" value="glutathione-dependent formaldehyde- activating enzyme (gfa)"/>
    <property type="match status" value="1"/>
</dbReference>
<dbReference type="InParanoid" id="A0A1Y1UDW5"/>
<evidence type="ECO:0000259" key="5">
    <source>
        <dbReference type="PROSITE" id="PS51891"/>
    </source>
</evidence>
<comment type="similarity">
    <text evidence="1">Belongs to the Gfa family.</text>
</comment>
<dbReference type="GO" id="GO:0046872">
    <property type="term" value="F:metal ion binding"/>
    <property type="evidence" value="ECO:0007669"/>
    <property type="project" value="UniProtKB-KW"/>
</dbReference>
<dbReference type="GO" id="GO:0016846">
    <property type="term" value="F:carbon-sulfur lyase activity"/>
    <property type="evidence" value="ECO:0007669"/>
    <property type="project" value="InterPro"/>
</dbReference>
<reference evidence="6 7" key="1">
    <citation type="submission" date="2017-03" db="EMBL/GenBank/DDBJ databases">
        <title>Widespread Adenine N6-methylation of Active Genes in Fungi.</title>
        <authorList>
            <consortium name="DOE Joint Genome Institute"/>
            <person name="Mondo S.J."/>
            <person name="Dannebaum R.O."/>
            <person name="Kuo R.C."/>
            <person name="Louie K.B."/>
            <person name="Bewick A.J."/>
            <person name="Labutti K."/>
            <person name="Haridas S."/>
            <person name="Kuo A."/>
            <person name="Salamov A."/>
            <person name="Ahrendt S.R."/>
            <person name="Lau R."/>
            <person name="Bowen B.P."/>
            <person name="Lipzen A."/>
            <person name="Sullivan W."/>
            <person name="Andreopoulos W.B."/>
            <person name="Clum A."/>
            <person name="Lindquist E."/>
            <person name="Daum C."/>
            <person name="Northen T.R."/>
            <person name="Ramamoorthy G."/>
            <person name="Schmitz R.J."/>
            <person name="Gryganskyi A."/>
            <person name="Culley D."/>
            <person name="Magnuson J."/>
            <person name="James T.Y."/>
            <person name="O'Malley M.A."/>
            <person name="Stajich J.E."/>
            <person name="Spatafora J.W."/>
            <person name="Visel A."/>
            <person name="Grigoriev I.V."/>
        </authorList>
    </citation>
    <scope>NUCLEOTIDE SEQUENCE [LARGE SCALE GENOMIC DNA]</scope>
    <source>
        <strain evidence="6 7">NRRL Y-17943</strain>
    </source>
</reference>
<comment type="caution">
    <text evidence="6">The sequence shown here is derived from an EMBL/GenBank/DDBJ whole genome shotgun (WGS) entry which is preliminary data.</text>
</comment>
<dbReference type="PROSITE" id="PS51891">
    <property type="entry name" value="CENP_V_GFA"/>
    <property type="match status" value="1"/>
</dbReference>
<evidence type="ECO:0000313" key="7">
    <source>
        <dbReference type="Proteomes" id="UP000193218"/>
    </source>
</evidence>
<dbReference type="PANTHER" id="PTHR33337">
    <property type="entry name" value="GFA DOMAIN-CONTAINING PROTEIN"/>
    <property type="match status" value="1"/>
</dbReference>